<dbReference type="KEGG" id="cpas:Clopa_0097"/>
<keyword evidence="3" id="KW-1185">Reference proteome</keyword>
<dbReference type="InterPro" id="IPR003607">
    <property type="entry name" value="HD/PDEase_dom"/>
</dbReference>
<dbReference type="Gene3D" id="1.10.3210.10">
    <property type="entry name" value="Hypothetical protein af1432"/>
    <property type="match status" value="1"/>
</dbReference>
<reference evidence="2 3" key="1">
    <citation type="submission" date="2012-01" db="EMBL/GenBank/DDBJ databases">
        <title>Complete sequence of chromosome of Clostridium pasteurianum BC1.</title>
        <authorList>
            <consortium name="US DOE Joint Genome Institute"/>
            <person name="Lucas S."/>
            <person name="Han J."/>
            <person name="Lapidus A."/>
            <person name="Cheng J.-F."/>
            <person name="Goodwin L."/>
            <person name="Pitluck S."/>
            <person name="Peters L."/>
            <person name="Mikhailova N."/>
            <person name="Teshima H."/>
            <person name="Detter J.C."/>
            <person name="Han C."/>
            <person name="Tapia R."/>
            <person name="Land M."/>
            <person name="Hauser L."/>
            <person name="Kyrpides N."/>
            <person name="Ivanova N."/>
            <person name="Pagani I."/>
            <person name="Dunn J."/>
            <person name="Taghavi S."/>
            <person name="Francis A."/>
            <person name="van der Lelie D."/>
            <person name="Woyke T."/>
        </authorList>
    </citation>
    <scope>NUCLEOTIDE SEQUENCE [LARGE SCALE GENOMIC DNA]</scope>
    <source>
        <strain evidence="2 3">BC1</strain>
    </source>
</reference>
<protein>
    <submittedName>
        <fullName evidence="2">Putative HD superfamily hydrolase, possibly a nuclease</fullName>
    </submittedName>
</protein>
<dbReference type="HOGENOM" id="CLU_110721_0_0_9"/>
<keyword evidence="2" id="KW-0378">Hydrolase</keyword>
<feature type="domain" description="HD" evidence="1">
    <location>
        <begin position="19"/>
        <end position="111"/>
    </location>
</feature>
<sequence length="159" mass="18498">MIEEIIESMINYFGNDVSRINHALKVHGLSQNIGNLERLDDDKQFILEISAVLHDIGIKISEKKYNSSSGKYQELEGPKVAKEILEKFNLDSKILNRILYIIGNHHTYSKIDDIDFQILVESDFLVNIFEDNVKKDSIEVIKDKYFKTTYGTRYLNSMY</sequence>
<dbReference type="CDD" id="cd00077">
    <property type="entry name" value="HDc"/>
    <property type="match status" value="1"/>
</dbReference>
<dbReference type="OrthoDB" id="155250at2"/>
<dbReference type="eggNOG" id="COG2206">
    <property type="taxonomic scope" value="Bacteria"/>
</dbReference>
<dbReference type="Proteomes" id="UP000013523">
    <property type="component" value="Chromosome"/>
</dbReference>
<dbReference type="PATRIC" id="fig|86416.3.peg.89"/>
<evidence type="ECO:0000313" key="3">
    <source>
        <dbReference type="Proteomes" id="UP000013523"/>
    </source>
</evidence>
<accession>R4K084</accession>
<organism evidence="2 3">
    <name type="scientific">Clostridium pasteurianum BC1</name>
    <dbReference type="NCBI Taxonomy" id="86416"/>
    <lineage>
        <taxon>Bacteria</taxon>
        <taxon>Bacillati</taxon>
        <taxon>Bacillota</taxon>
        <taxon>Clostridia</taxon>
        <taxon>Eubacteriales</taxon>
        <taxon>Clostridiaceae</taxon>
        <taxon>Clostridium</taxon>
    </lineage>
</organism>
<dbReference type="InterPro" id="IPR006674">
    <property type="entry name" value="HD_domain"/>
</dbReference>
<dbReference type="GO" id="GO:0016787">
    <property type="term" value="F:hydrolase activity"/>
    <property type="evidence" value="ECO:0007669"/>
    <property type="project" value="UniProtKB-KW"/>
</dbReference>
<dbReference type="EMBL" id="CP003261">
    <property type="protein sequence ID" value="AGK95196.1"/>
    <property type="molecule type" value="Genomic_DNA"/>
</dbReference>
<dbReference type="Pfam" id="PF01966">
    <property type="entry name" value="HD"/>
    <property type="match status" value="1"/>
</dbReference>
<dbReference type="SUPFAM" id="SSF109604">
    <property type="entry name" value="HD-domain/PDEase-like"/>
    <property type="match status" value="1"/>
</dbReference>
<dbReference type="RefSeq" id="WP_015613523.1">
    <property type="nucleotide sequence ID" value="NC_021182.1"/>
</dbReference>
<dbReference type="STRING" id="86416.Clopa_0097"/>
<evidence type="ECO:0000259" key="1">
    <source>
        <dbReference type="Pfam" id="PF01966"/>
    </source>
</evidence>
<name>R4K084_CLOPA</name>
<dbReference type="AlphaFoldDB" id="R4K084"/>
<gene>
    <name evidence="2" type="ORF">Clopa_0097</name>
</gene>
<evidence type="ECO:0000313" key="2">
    <source>
        <dbReference type="EMBL" id="AGK95196.1"/>
    </source>
</evidence>
<proteinExistence type="predicted"/>